<comment type="caution">
    <text evidence="1">The sequence shown here is derived from an EMBL/GenBank/DDBJ whole genome shotgun (WGS) entry which is preliminary data.</text>
</comment>
<gene>
    <name evidence="1" type="ORF">GOP47_0011717</name>
</gene>
<evidence type="ECO:0000313" key="1">
    <source>
        <dbReference type="EMBL" id="KAI5073704.1"/>
    </source>
</evidence>
<name>A0A9D4ZFN2_ADICA</name>
<accession>A0A9D4ZFN2</accession>
<sequence length="70" mass="7121">MIAVSGVLLVKCDRAVATRGARRFASLQGGGCLVGIVVGKVVSTCEFNKTVAVLVGAAGSTIQNTSRGWI</sequence>
<keyword evidence="2" id="KW-1185">Reference proteome</keyword>
<dbReference type="EMBL" id="JABFUD020000011">
    <property type="protein sequence ID" value="KAI5073704.1"/>
    <property type="molecule type" value="Genomic_DNA"/>
</dbReference>
<evidence type="ECO:0000313" key="2">
    <source>
        <dbReference type="Proteomes" id="UP000886520"/>
    </source>
</evidence>
<dbReference type="Proteomes" id="UP000886520">
    <property type="component" value="Chromosome 11"/>
</dbReference>
<reference evidence="1" key="1">
    <citation type="submission" date="2021-01" db="EMBL/GenBank/DDBJ databases">
        <title>Adiantum capillus-veneris genome.</title>
        <authorList>
            <person name="Fang Y."/>
            <person name="Liao Q."/>
        </authorList>
    </citation>
    <scope>NUCLEOTIDE SEQUENCE</scope>
    <source>
        <strain evidence="1">H3</strain>
        <tissue evidence="1">Leaf</tissue>
    </source>
</reference>
<protein>
    <submittedName>
        <fullName evidence="1">Uncharacterized protein</fullName>
    </submittedName>
</protein>
<dbReference type="AlphaFoldDB" id="A0A9D4ZFN2"/>
<organism evidence="1 2">
    <name type="scientific">Adiantum capillus-veneris</name>
    <name type="common">Maidenhair fern</name>
    <dbReference type="NCBI Taxonomy" id="13818"/>
    <lineage>
        <taxon>Eukaryota</taxon>
        <taxon>Viridiplantae</taxon>
        <taxon>Streptophyta</taxon>
        <taxon>Embryophyta</taxon>
        <taxon>Tracheophyta</taxon>
        <taxon>Polypodiopsida</taxon>
        <taxon>Polypodiidae</taxon>
        <taxon>Polypodiales</taxon>
        <taxon>Pteridineae</taxon>
        <taxon>Pteridaceae</taxon>
        <taxon>Vittarioideae</taxon>
        <taxon>Adiantum</taxon>
    </lineage>
</organism>
<proteinExistence type="predicted"/>